<feature type="compositionally biased region" description="Polar residues" evidence="11">
    <location>
        <begin position="274"/>
        <end position="283"/>
    </location>
</feature>
<evidence type="ECO:0000256" key="11">
    <source>
        <dbReference type="SAM" id="MobiDB-lite"/>
    </source>
</evidence>
<feature type="domain" description="C2H2-type" evidence="12">
    <location>
        <begin position="531"/>
        <end position="559"/>
    </location>
</feature>
<dbReference type="SUPFAM" id="SSF57667">
    <property type="entry name" value="beta-beta-alpha zinc fingers"/>
    <property type="match status" value="5"/>
</dbReference>
<feature type="domain" description="C2H2-type" evidence="12">
    <location>
        <begin position="703"/>
        <end position="730"/>
    </location>
</feature>
<keyword evidence="3" id="KW-0677">Repeat</keyword>
<dbReference type="FunFam" id="3.30.160.60:FF:001049">
    <property type="entry name" value="zinc finger protein 319"/>
    <property type="match status" value="1"/>
</dbReference>
<dbReference type="PROSITE" id="PS51257">
    <property type="entry name" value="PROKAR_LIPOPROTEIN"/>
    <property type="match status" value="1"/>
</dbReference>
<evidence type="ECO:0000256" key="7">
    <source>
        <dbReference type="ARBA" id="ARBA00023125"/>
    </source>
</evidence>
<keyword evidence="6" id="KW-0805">Transcription regulation</keyword>
<keyword evidence="7" id="KW-0238">DNA-binding</keyword>
<reference evidence="13 14" key="1">
    <citation type="journal article" date="2016" name="Genome Biol. Evol.">
        <title>Gene Family Evolution Reflects Adaptation to Soil Environmental Stressors in the Genome of the Collembolan Orchesella cincta.</title>
        <authorList>
            <person name="Faddeeva-Vakhrusheva A."/>
            <person name="Derks M.F."/>
            <person name="Anvar S.Y."/>
            <person name="Agamennone V."/>
            <person name="Suring W."/>
            <person name="Smit S."/>
            <person name="van Straalen N.M."/>
            <person name="Roelofs D."/>
        </authorList>
    </citation>
    <scope>NUCLEOTIDE SEQUENCE [LARGE SCALE GENOMIC DNA]</scope>
    <source>
        <tissue evidence="13">Mixed pool</tissue>
    </source>
</reference>
<dbReference type="Gene3D" id="3.30.160.60">
    <property type="entry name" value="Classic Zinc Finger"/>
    <property type="match status" value="9"/>
</dbReference>
<evidence type="ECO:0000313" key="14">
    <source>
        <dbReference type="Proteomes" id="UP000094527"/>
    </source>
</evidence>
<evidence type="ECO:0000256" key="3">
    <source>
        <dbReference type="ARBA" id="ARBA00022737"/>
    </source>
</evidence>
<feature type="domain" description="C2H2-type" evidence="12">
    <location>
        <begin position="618"/>
        <end position="646"/>
    </location>
</feature>
<feature type="compositionally biased region" description="Basic residues" evidence="11">
    <location>
        <begin position="365"/>
        <end position="378"/>
    </location>
</feature>
<evidence type="ECO:0000259" key="12">
    <source>
        <dbReference type="PROSITE" id="PS50157"/>
    </source>
</evidence>
<dbReference type="InterPro" id="IPR013087">
    <property type="entry name" value="Znf_C2H2_type"/>
</dbReference>
<dbReference type="GO" id="GO:0000977">
    <property type="term" value="F:RNA polymerase II transcription regulatory region sequence-specific DNA binding"/>
    <property type="evidence" value="ECO:0007669"/>
    <property type="project" value="TreeGrafter"/>
</dbReference>
<keyword evidence="4 10" id="KW-0863">Zinc-finger</keyword>
<dbReference type="PANTHER" id="PTHR14196">
    <property type="entry name" value="ODD-SKIPPED - RELATED"/>
    <property type="match status" value="1"/>
</dbReference>
<dbReference type="GO" id="GO:0005634">
    <property type="term" value="C:nucleus"/>
    <property type="evidence" value="ECO:0007669"/>
    <property type="project" value="UniProtKB-SubCell"/>
</dbReference>
<dbReference type="InterPro" id="IPR036236">
    <property type="entry name" value="Znf_C2H2_sf"/>
</dbReference>
<evidence type="ECO:0000313" key="13">
    <source>
        <dbReference type="EMBL" id="ODM98061.1"/>
    </source>
</evidence>
<evidence type="ECO:0000256" key="9">
    <source>
        <dbReference type="ARBA" id="ARBA00023242"/>
    </source>
</evidence>
<evidence type="ECO:0000256" key="1">
    <source>
        <dbReference type="ARBA" id="ARBA00004123"/>
    </source>
</evidence>
<feature type="domain" description="C2H2-type" evidence="12">
    <location>
        <begin position="588"/>
        <end position="610"/>
    </location>
</feature>
<evidence type="ECO:0000256" key="4">
    <source>
        <dbReference type="ARBA" id="ARBA00022771"/>
    </source>
</evidence>
<keyword evidence="5" id="KW-0862">Zinc</keyword>
<dbReference type="GO" id="GO:0008270">
    <property type="term" value="F:zinc ion binding"/>
    <property type="evidence" value="ECO:0007669"/>
    <property type="project" value="UniProtKB-KW"/>
</dbReference>
<dbReference type="EMBL" id="LJIJ01000385">
    <property type="protein sequence ID" value="ODM98061.1"/>
    <property type="molecule type" value="Genomic_DNA"/>
</dbReference>
<evidence type="ECO:0000256" key="6">
    <source>
        <dbReference type="ARBA" id="ARBA00023015"/>
    </source>
</evidence>
<dbReference type="InterPro" id="IPR050717">
    <property type="entry name" value="C2H2-ZF_Transcription_Reg"/>
</dbReference>
<gene>
    <name evidence="13" type="ORF">Ocin01_08617</name>
</gene>
<feature type="compositionally biased region" description="Polar residues" evidence="11">
    <location>
        <begin position="191"/>
        <end position="201"/>
    </location>
</feature>
<feature type="domain" description="C2H2-type" evidence="12">
    <location>
        <begin position="503"/>
        <end position="530"/>
    </location>
</feature>
<feature type="region of interest" description="Disordered" evidence="11">
    <location>
        <begin position="323"/>
        <end position="378"/>
    </location>
</feature>
<dbReference type="Proteomes" id="UP000094527">
    <property type="component" value="Unassembled WGS sequence"/>
</dbReference>
<feature type="domain" description="C2H2-type" evidence="12">
    <location>
        <begin position="560"/>
        <end position="587"/>
    </location>
</feature>
<feature type="domain" description="C2H2-type" evidence="12">
    <location>
        <begin position="436"/>
        <end position="464"/>
    </location>
</feature>
<dbReference type="PROSITE" id="PS00028">
    <property type="entry name" value="ZINC_FINGER_C2H2_1"/>
    <property type="match status" value="8"/>
</dbReference>
<proteinExistence type="predicted"/>
<evidence type="ECO:0000256" key="2">
    <source>
        <dbReference type="ARBA" id="ARBA00022723"/>
    </source>
</evidence>
<dbReference type="Pfam" id="PF13912">
    <property type="entry name" value="zf-C2H2_6"/>
    <property type="match status" value="1"/>
</dbReference>
<feature type="region of interest" description="Disordered" evidence="11">
    <location>
        <begin position="188"/>
        <end position="235"/>
    </location>
</feature>
<feature type="domain" description="C2H2-type" evidence="12">
    <location>
        <begin position="675"/>
        <end position="702"/>
    </location>
</feature>
<dbReference type="PANTHER" id="PTHR14196:SF12">
    <property type="entry name" value="ZINC FINGER PROTEIN 208-LIKE"/>
    <property type="match status" value="1"/>
</dbReference>
<name>A0A1D2MYP1_ORCCI</name>
<keyword evidence="14" id="KW-1185">Reference proteome</keyword>
<dbReference type="AlphaFoldDB" id="A0A1D2MYP1"/>
<evidence type="ECO:0000256" key="8">
    <source>
        <dbReference type="ARBA" id="ARBA00023163"/>
    </source>
</evidence>
<organism evidence="13 14">
    <name type="scientific">Orchesella cincta</name>
    <name type="common">Springtail</name>
    <name type="synonym">Podura cincta</name>
    <dbReference type="NCBI Taxonomy" id="48709"/>
    <lineage>
        <taxon>Eukaryota</taxon>
        <taxon>Metazoa</taxon>
        <taxon>Ecdysozoa</taxon>
        <taxon>Arthropoda</taxon>
        <taxon>Hexapoda</taxon>
        <taxon>Collembola</taxon>
        <taxon>Entomobryomorpha</taxon>
        <taxon>Entomobryoidea</taxon>
        <taxon>Orchesellidae</taxon>
        <taxon>Orchesellinae</taxon>
        <taxon>Orchesella</taxon>
    </lineage>
</organism>
<dbReference type="Pfam" id="PF00096">
    <property type="entry name" value="zf-C2H2"/>
    <property type="match status" value="4"/>
</dbReference>
<feature type="region of interest" description="Disordered" evidence="11">
    <location>
        <begin position="249"/>
        <end position="283"/>
    </location>
</feature>
<comment type="subcellular location">
    <subcellularLocation>
        <location evidence="1">Nucleus</location>
    </subcellularLocation>
</comment>
<keyword evidence="2" id="KW-0479">Metal-binding</keyword>
<feature type="domain" description="C2H2-type" evidence="12">
    <location>
        <begin position="647"/>
        <end position="674"/>
    </location>
</feature>
<evidence type="ECO:0000256" key="5">
    <source>
        <dbReference type="ARBA" id="ARBA00022833"/>
    </source>
</evidence>
<dbReference type="GO" id="GO:0000981">
    <property type="term" value="F:DNA-binding transcription factor activity, RNA polymerase II-specific"/>
    <property type="evidence" value="ECO:0007669"/>
    <property type="project" value="TreeGrafter"/>
</dbReference>
<dbReference type="PROSITE" id="PS50157">
    <property type="entry name" value="ZINC_FINGER_C2H2_2"/>
    <property type="match status" value="10"/>
</dbReference>
<protein>
    <submittedName>
        <fullName evidence="13">Putative zinc finger protein</fullName>
    </submittedName>
</protein>
<keyword evidence="9" id="KW-0539">Nucleus</keyword>
<dbReference type="FunFam" id="3.30.160.60:FF:001119">
    <property type="entry name" value="zinc finger protein 408"/>
    <property type="match status" value="1"/>
</dbReference>
<dbReference type="OrthoDB" id="6359816at2759"/>
<dbReference type="STRING" id="48709.A0A1D2MYP1"/>
<comment type="caution">
    <text evidence="13">The sequence shown here is derived from an EMBL/GenBank/DDBJ whole genome shotgun (WGS) entry which is preliminary data.</text>
</comment>
<feature type="domain" description="C2H2-type" evidence="12">
    <location>
        <begin position="465"/>
        <end position="493"/>
    </location>
</feature>
<dbReference type="OMA" id="HARRFHE"/>
<feature type="compositionally biased region" description="Acidic residues" evidence="11">
    <location>
        <begin position="250"/>
        <end position="264"/>
    </location>
</feature>
<keyword evidence="8" id="KW-0804">Transcription</keyword>
<feature type="compositionally biased region" description="Acidic residues" evidence="11">
    <location>
        <begin position="328"/>
        <end position="340"/>
    </location>
</feature>
<evidence type="ECO:0000256" key="10">
    <source>
        <dbReference type="PROSITE-ProRule" id="PRU00042"/>
    </source>
</evidence>
<dbReference type="FunFam" id="3.30.160.60:FF:000450">
    <property type="entry name" value="PR domain zinc finger protein 14"/>
    <property type="match status" value="1"/>
</dbReference>
<dbReference type="SMART" id="SM00355">
    <property type="entry name" value="ZnF_C2H2"/>
    <property type="match status" value="10"/>
</dbReference>
<sequence>MSKETSPIMDEINSSPAPNLGSSCGGGMVPGNLIASSASLVLVLGEGACRLEKDSSQNTLVECLVCWKRMESLESNTIAEDEASKLTLLEFCNLLKVSMPPRTKSSLKNYGTPLCSTCRVAIGKMRCLLLQIEELERSLASTRTLIKEQVIVNYRANCNGEKDAHTLSEILNAIAHVRNSIRKDLLAEATSKASSDSQTQVGKRKRKGPDKKGKKTPENDANNSEKVVESASHRSSFGRVVKRPKYFMMSEEEEDSGKEEEVVDEGEKKVDPGPSQNLPNQTEEQVQQVVSISSIKMEPPTTSEVLVPEPAVDSSAEVITADILTSEGENEDAELSNDSDTEFRINSPDVNWSDGEVSDDETNKSVKKSAKRRKRVVRKKTLPSKMQVKLVGTDGEELGSSEIKDGKVVINNDFHKKLMDGEAVIRVDKEIMGIRVKCDLCDATFTDVKKRDRHARRFHEGKKDYECKTCKEQFVKLKDLVQHRRDQHRPKEPKIDEDGRKTFECEFCQNAFKNHCDLQIHRRRHTGERPFKCEYCDEGFISKGRYEVHIEVVHPDRPPLKCEYCPRSFFRHHRRRDHMKSHTGERPYLCEICSKSFSQPAYLKYHQTKHKELNLDEYTCDECDKTFASPVNLKFHKETQHQKHYRYHCGTCGHGATHKSHLKLHMRSHTGERPHGCQYCGKSFSRGSQLKIHIRSHTGERPYVCKICEKTFTNSSKLRRHELTHTSGKSKRRNEVVKVTSLPPTEPQESVDIKIVPEALPPIIEENVNVAEHAVLKLEHVQTAVEESNEPDIQQQVITIEQANGITYQVIATNDVLNEPYTEYIVLNGDFTLA</sequence>
<feature type="compositionally biased region" description="Basic residues" evidence="11">
    <location>
        <begin position="202"/>
        <end position="214"/>
    </location>
</feature>
<accession>A0A1D2MYP1</accession>